<dbReference type="STRING" id="1166018.FAES_3808"/>
<evidence type="ECO:0000256" key="6">
    <source>
        <dbReference type="SAM" id="MobiDB-lite"/>
    </source>
</evidence>
<evidence type="ECO:0000256" key="1">
    <source>
        <dbReference type="ARBA" id="ARBA00004162"/>
    </source>
</evidence>
<evidence type="ECO:0000259" key="8">
    <source>
        <dbReference type="Pfam" id="PF04024"/>
    </source>
</evidence>
<feature type="transmembrane region" description="Helical" evidence="7">
    <location>
        <begin position="407"/>
        <end position="434"/>
    </location>
</feature>
<dbReference type="Gene3D" id="2.160.20.120">
    <property type="match status" value="1"/>
</dbReference>
<gene>
    <name evidence="12" type="ORF">FAES_3808</name>
</gene>
<feature type="domain" description="Putative auto-transporter adhesin head GIN" evidence="9">
    <location>
        <begin position="665"/>
        <end position="834"/>
    </location>
</feature>
<proteinExistence type="predicted"/>
<feature type="transmembrane region" description="Helical" evidence="7">
    <location>
        <begin position="446"/>
        <end position="467"/>
    </location>
</feature>
<dbReference type="InterPro" id="IPR052027">
    <property type="entry name" value="PspC"/>
</dbReference>
<evidence type="ECO:0000256" key="7">
    <source>
        <dbReference type="SAM" id="Phobius"/>
    </source>
</evidence>
<dbReference type="InterPro" id="IPR054321">
    <property type="entry name" value="PspC-rel_TM"/>
</dbReference>
<keyword evidence="3 7" id="KW-0812">Transmembrane</keyword>
<evidence type="ECO:0000313" key="12">
    <source>
        <dbReference type="EMBL" id="CCH01815.1"/>
    </source>
</evidence>
<feature type="domain" description="PspC-related transmembrane region" evidence="10">
    <location>
        <begin position="329"/>
        <end position="470"/>
    </location>
</feature>
<evidence type="ECO:0000259" key="9">
    <source>
        <dbReference type="Pfam" id="PF10988"/>
    </source>
</evidence>
<evidence type="ECO:0000256" key="3">
    <source>
        <dbReference type="ARBA" id="ARBA00022692"/>
    </source>
</evidence>
<feature type="compositionally biased region" description="Polar residues" evidence="6">
    <location>
        <begin position="108"/>
        <end position="137"/>
    </location>
</feature>
<evidence type="ECO:0000313" key="13">
    <source>
        <dbReference type="Proteomes" id="UP000011058"/>
    </source>
</evidence>
<dbReference type="InterPro" id="IPR021255">
    <property type="entry name" value="DUF2807"/>
</dbReference>
<keyword evidence="5 7" id="KW-0472">Membrane</keyword>
<reference evidence="12 13" key="1">
    <citation type="journal article" date="2012" name="J. Bacteriol.">
        <title>Genome Sequence of Fibrella aestuarina BUZ 2T, a Filamentous Marine Bacterium.</title>
        <authorList>
            <person name="Filippini M."/>
            <person name="Qi W."/>
            <person name="Blom J."/>
            <person name="Goesmann A."/>
            <person name="Smits T.H."/>
            <person name="Bagheri H.C."/>
        </authorList>
    </citation>
    <scope>NUCLEOTIDE SEQUENCE [LARGE SCALE GENOMIC DNA]</scope>
    <source>
        <strain evidence="13">BUZ 2T</strain>
    </source>
</reference>
<feature type="domain" description="PspC-related ToastRack" evidence="11">
    <location>
        <begin position="516"/>
        <end position="616"/>
    </location>
</feature>
<feature type="transmembrane region" description="Helical" evidence="7">
    <location>
        <begin position="327"/>
        <end position="347"/>
    </location>
</feature>
<accession>I0KCG2</accession>
<feature type="transmembrane region" description="Helical" evidence="7">
    <location>
        <begin position="359"/>
        <end position="387"/>
    </location>
</feature>
<dbReference type="InterPro" id="IPR054319">
    <property type="entry name" value="PspC-rel_ToastRack"/>
</dbReference>
<feature type="region of interest" description="Disordered" evidence="6">
    <location>
        <begin position="108"/>
        <end position="151"/>
    </location>
</feature>
<dbReference type="PANTHER" id="PTHR33885">
    <property type="entry name" value="PHAGE SHOCK PROTEIN C"/>
    <property type="match status" value="1"/>
</dbReference>
<evidence type="ECO:0000256" key="2">
    <source>
        <dbReference type="ARBA" id="ARBA00022475"/>
    </source>
</evidence>
<dbReference type="eggNOG" id="COG1983">
    <property type="taxonomic scope" value="Bacteria"/>
</dbReference>
<dbReference type="RefSeq" id="WP_015332914.1">
    <property type="nucleotide sequence ID" value="NC_020054.1"/>
</dbReference>
<dbReference type="HOGENOM" id="CLU_017085_0_0_10"/>
<evidence type="ECO:0000256" key="5">
    <source>
        <dbReference type="ARBA" id="ARBA00023136"/>
    </source>
</evidence>
<keyword evidence="2" id="KW-1003">Cell membrane</keyword>
<dbReference type="Pfam" id="PF04024">
    <property type="entry name" value="PspC"/>
    <property type="match status" value="2"/>
</dbReference>
<dbReference type="GO" id="GO:0005886">
    <property type="term" value="C:plasma membrane"/>
    <property type="evidence" value="ECO:0007669"/>
    <property type="project" value="UniProtKB-SubCell"/>
</dbReference>
<evidence type="ECO:0000259" key="11">
    <source>
        <dbReference type="Pfam" id="PF22744"/>
    </source>
</evidence>
<dbReference type="Pfam" id="PF22744">
    <property type="entry name" value="Toast-rack_PspC-Cterm"/>
    <property type="match status" value="1"/>
</dbReference>
<dbReference type="Proteomes" id="UP000011058">
    <property type="component" value="Chromosome"/>
</dbReference>
<feature type="transmembrane region" description="Helical" evidence="7">
    <location>
        <begin position="260"/>
        <end position="283"/>
    </location>
</feature>
<evidence type="ECO:0000256" key="4">
    <source>
        <dbReference type="ARBA" id="ARBA00022989"/>
    </source>
</evidence>
<dbReference type="AlphaFoldDB" id="I0KCG2"/>
<dbReference type="PATRIC" id="fig|1166018.3.peg.5594"/>
<protein>
    <recommendedName>
        <fullName evidence="14">Phage shock protein C, PspC</fullName>
    </recommendedName>
</protein>
<keyword evidence="13" id="KW-1185">Reference proteome</keyword>
<feature type="region of interest" description="Disordered" evidence="6">
    <location>
        <begin position="624"/>
        <end position="650"/>
    </location>
</feature>
<dbReference type="EMBL" id="HE796683">
    <property type="protein sequence ID" value="CCH01815.1"/>
    <property type="molecule type" value="Genomic_DNA"/>
</dbReference>
<dbReference type="KEGG" id="fae:FAES_3808"/>
<dbReference type="OrthoDB" id="5772680at2"/>
<name>I0KCG2_9BACT</name>
<evidence type="ECO:0008006" key="14">
    <source>
        <dbReference type="Google" id="ProtNLM"/>
    </source>
</evidence>
<sequence>MKKTISINISGVIFHIEEDGYEKLKQYLTSIQQYFSTYEDSQEIVTDIENRIAEKLLATLKGDEKTPARQAVTLEDVNGLIARMGTVADFEAVEKEEILVAGGTRQKAATGNVPASGQPAFSSTGSQSERQQTTTENPTRPRDRKLTRDTRRKTLGGVASGLAHYFQIDPVWVRVLLISAVIGFPVIGDGMGDGNGLFSSLGGFTVIAYILLWIILPGSNDLQEEKGIKKFYRNPDNKVLGGVASGLAAYFGVDTSVIRIALVFSVFVFGFGVLAYIVLWMVAPEARSVTEKMEMIGKPITLSNIESSVKSNLNVAPTAPESGLTQLLLFPFRAIAAIFGALGQLFGKTLGGLGTVIRVLFGLLLLLIGFSFTIACLTVFGAGLGILAGTNFGPGDGIPMSILREDISILTLIAGFVVGILPSVAIMLTGLLVITRRSLISGNTVLTLFGAWVISGVILATTIPQVVGEFRKYGRVETTTIVTPAGMPTFTMNERYNDGEFNIRPHIELEGYNGTDIKVVMTASARGRTRDDAQANARQIRYKPVVKDSTVDFAEEFDLPENARFRDQELRVTVYVPFNKPFRMTEDFGRFIDNRFDDTELEGMPNNLWQFTTNGLIGVGFERTYDRDDTDTNDNDDRLNDDDVEVSTDGPQTKALEVGTVAPKVVSVSGNFGVRFQKGTQFKVVADGEGWMLDQTTATNEDGTLRVENRNNNDRRVGLTVTLPSLETIRLSGSSNARLTEFDSFTALTVDLSGSSELLLKATVGSLTTDQTGATKLILRGKADQMQATLSGASRLNATQMRLKKADVNTSGAAAVRLSEVANLTQKANGTSRIERETGK</sequence>
<feature type="compositionally biased region" description="Acidic residues" evidence="6">
    <location>
        <begin position="628"/>
        <end position="646"/>
    </location>
</feature>
<evidence type="ECO:0000259" key="10">
    <source>
        <dbReference type="Pfam" id="PF22571"/>
    </source>
</evidence>
<feature type="transmembrane region" description="Helical" evidence="7">
    <location>
        <begin position="197"/>
        <end position="216"/>
    </location>
</feature>
<organism evidence="12 13">
    <name type="scientific">Fibrella aestuarina BUZ 2</name>
    <dbReference type="NCBI Taxonomy" id="1166018"/>
    <lineage>
        <taxon>Bacteria</taxon>
        <taxon>Pseudomonadati</taxon>
        <taxon>Bacteroidota</taxon>
        <taxon>Cytophagia</taxon>
        <taxon>Cytophagales</taxon>
        <taxon>Spirosomataceae</taxon>
        <taxon>Fibrella</taxon>
    </lineage>
</organism>
<dbReference type="PANTHER" id="PTHR33885:SF3">
    <property type="entry name" value="PHAGE SHOCK PROTEIN C"/>
    <property type="match status" value="1"/>
</dbReference>
<keyword evidence="4 7" id="KW-1133">Transmembrane helix</keyword>
<feature type="compositionally biased region" description="Basic and acidic residues" evidence="6">
    <location>
        <begin position="139"/>
        <end position="149"/>
    </location>
</feature>
<feature type="domain" description="Phage shock protein PspC N-terminal" evidence="8">
    <location>
        <begin position="144"/>
        <end position="217"/>
    </location>
</feature>
<dbReference type="Pfam" id="PF22571">
    <property type="entry name" value="LiaI-LiaF-TM_PspC"/>
    <property type="match status" value="1"/>
</dbReference>
<dbReference type="InterPro" id="IPR007168">
    <property type="entry name" value="Phageshock_PspC_N"/>
</dbReference>
<feature type="domain" description="Phage shock protein PspC N-terminal" evidence="8">
    <location>
        <begin position="229"/>
        <end position="286"/>
    </location>
</feature>
<dbReference type="Pfam" id="PF10988">
    <property type="entry name" value="DUF2807"/>
    <property type="match status" value="1"/>
</dbReference>
<feature type="transmembrane region" description="Helical" evidence="7">
    <location>
        <begin position="171"/>
        <end position="191"/>
    </location>
</feature>
<comment type="subcellular location">
    <subcellularLocation>
        <location evidence="1">Cell membrane</location>
        <topology evidence="1">Single-pass membrane protein</topology>
    </subcellularLocation>
</comment>